<evidence type="ECO:0000256" key="1">
    <source>
        <dbReference type="PIRSR" id="PIRSR600101-1"/>
    </source>
</evidence>
<accession>A0A8X7NXG7</accession>
<keyword evidence="3" id="KW-0378">Hydrolase</keyword>
<dbReference type="AlphaFoldDB" id="A0A8X7NXG7"/>
<comment type="catalytic activity">
    <reaction evidence="3">
        <text>an S-substituted glutathione + H2O = an S-substituted L-cysteinylglycine + L-glutamate</text>
        <dbReference type="Rhea" id="RHEA:59468"/>
        <dbReference type="ChEBI" id="CHEBI:15377"/>
        <dbReference type="ChEBI" id="CHEBI:29985"/>
        <dbReference type="ChEBI" id="CHEBI:90779"/>
        <dbReference type="ChEBI" id="CHEBI:143103"/>
        <dbReference type="EC" id="3.4.19.13"/>
    </reaction>
</comment>
<proteinExistence type="predicted"/>
<dbReference type="Pfam" id="PF01019">
    <property type="entry name" value="G_glu_transpept"/>
    <property type="match status" value="2"/>
</dbReference>
<comment type="function">
    <text evidence="3">Cleaves the gamma-glutamyl peptide bond of glutathione and glutathione conjugates.</text>
</comment>
<dbReference type="EC" id="2.3.2.2" evidence="3"/>
<keyword evidence="3" id="KW-0808">Transferase</keyword>
<name>A0A8X7NXG7_BRACI</name>
<feature type="binding site" evidence="2">
    <location>
        <position position="404"/>
    </location>
    <ligand>
        <name>L-glutamate</name>
        <dbReference type="ChEBI" id="CHEBI:29985"/>
    </ligand>
</feature>
<dbReference type="GO" id="GO:0006751">
    <property type="term" value="P:glutathione catabolic process"/>
    <property type="evidence" value="ECO:0007669"/>
    <property type="project" value="UniProtKB-UniRule"/>
</dbReference>
<dbReference type="PRINTS" id="PR01210">
    <property type="entry name" value="GGTRANSPTASE"/>
</dbReference>
<feature type="binding site" evidence="2">
    <location>
        <begin position="421"/>
        <end position="422"/>
    </location>
    <ligand>
        <name>L-glutamate</name>
        <dbReference type="ChEBI" id="CHEBI:29985"/>
    </ligand>
</feature>
<comment type="pathway">
    <text evidence="3">Sulfur metabolism; glutathione metabolism.</text>
</comment>
<feature type="binding site" evidence="2">
    <location>
        <begin position="380"/>
        <end position="382"/>
    </location>
    <ligand>
        <name>L-glutamate</name>
        <dbReference type="ChEBI" id="CHEBI:29985"/>
    </ligand>
</feature>
<evidence type="ECO:0000256" key="2">
    <source>
        <dbReference type="PIRSR" id="PIRSR600101-2"/>
    </source>
</evidence>
<dbReference type="InterPro" id="IPR000101">
    <property type="entry name" value="GGT_peptidase"/>
</dbReference>
<dbReference type="InterPro" id="IPR043137">
    <property type="entry name" value="GGT_ssub_C"/>
</dbReference>
<evidence type="ECO:0000313" key="5">
    <source>
        <dbReference type="EMBL" id="KAG2240068.1"/>
    </source>
</evidence>
<feature type="active site" description="Nucleophile" evidence="1">
    <location>
        <position position="362"/>
    </location>
</feature>
<evidence type="ECO:0000256" key="3">
    <source>
        <dbReference type="RuleBase" id="RU368068"/>
    </source>
</evidence>
<feature type="transmembrane region" description="Helical" evidence="4">
    <location>
        <begin position="28"/>
        <end position="47"/>
    </location>
</feature>
<feature type="binding site" evidence="2">
    <location>
        <position position="442"/>
    </location>
    <ligand>
        <name>L-glutamate</name>
        <dbReference type="ChEBI" id="CHEBI:29985"/>
    </ligand>
</feature>
<dbReference type="PANTHER" id="PTHR11686">
    <property type="entry name" value="GAMMA GLUTAMYL TRANSPEPTIDASE"/>
    <property type="match status" value="1"/>
</dbReference>
<dbReference type="InterPro" id="IPR029055">
    <property type="entry name" value="Ntn_hydrolases_N"/>
</dbReference>
<feature type="binding site" evidence="2">
    <location>
        <position position="147"/>
    </location>
    <ligand>
        <name>L-glutamate</name>
        <dbReference type="ChEBI" id="CHEBI:29985"/>
    </ligand>
</feature>
<dbReference type="Gene3D" id="1.10.246.130">
    <property type="match status" value="1"/>
</dbReference>
<keyword evidence="6" id="KW-1185">Reference proteome</keyword>
<dbReference type="OrthoDB" id="2015213at2759"/>
<evidence type="ECO:0000256" key="4">
    <source>
        <dbReference type="SAM" id="Phobius"/>
    </source>
</evidence>
<comment type="catalytic activity">
    <reaction evidence="3">
        <text>an N-terminal (5-L-glutamyl)-[peptide] + an alpha-amino acid = 5-L-glutamyl amino acid + an N-terminal L-alpha-aminoacyl-[peptide]</text>
        <dbReference type="Rhea" id="RHEA:23904"/>
        <dbReference type="Rhea" id="RHEA-COMP:9780"/>
        <dbReference type="Rhea" id="RHEA-COMP:9795"/>
        <dbReference type="ChEBI" id="CHEBI:77644"/>
        <dbReference type="ChEBI" id="CHEBI:78597"/>
        <dbReference type="ChEBI" id="CHEBI:78599"/>
        <dbReference type="ChEBI" id="CHEBI:78608"/>
        <dbReference type="EC" id="2.3.2.2"/>
    </reaction>
</comment>
<dbReference type="EC" id="3.4.19.13" evidence="3"/>
<gene>
    <name evidence="5" type="ORF">Bca52824_091070</name>
</gene>
<organism evidence="5 6">
    <name type="scientific">Brassica carinata</name>
    <name type="common">Ethiopian mustard</name>
    <name type="synonym">Abyssinian cabbage</name>
    <dbReference type="NCBI Taxonomy" id="52824"/>
    <lineage>
        <taxon>Eukaryota</taxon>
        <taxon>Viridiplantae</taxon>
        <taxon>Streptophyta</taxon>
        <taxon>Embryophyta</taxon>
        <taxon>Tracheophyta</taxon>
        <taxon>Spermatophyta</taxon>
        <taxon>Magnoliopsida</taxon>
        <taxon>eudicotyledons</taxon>
        <taxon>Gunneridae</taxon>
        <taxon>Pentapetalae</taxon>
        <taxon>rosids</taxon>
        <taxon>malvids</taxon>
        <taxon>Brassicales</taxon>
        <taxon>Brassicaceae</taxon>
        <taxon>Brassiceae</taxon>
        <taxon>Brassica</taxon>
    </lineage>
</organism>
<dbReference type="GO" id="GO:0103068">
    <property type="term" value="F:leukotriene C4 gamma-glutamyl transferase activity"/>
    <property type="evidence" value="ECO:0007669"/>
    <property type="project" value="UniProtKB-EC"/>
</dbReference>
<comment type="catalytic activity">
    <reaction evidence="3">
        <text>glutathione + H2O = L-cysteinylglycine + L-glutamate</text>
        <dbReference type="Rhea" id="RHEA:28807"/>
        <dbReference type="ChEBI" id="CHEBI:15377"/>
        <dbReference type="ChEBI" id="CHEBI:29985"/>
        <dbReference type="ChEBI" id="CHEBI:57925"/>
        <dbReference type="ChEBI" id="CHEBI:61694"/>
        <dbReference type="EC" id="3.4.19.13"/>
    </reaction>
</comment>
<sequence length="575" mass="62600">MGHKILADPLLEANQVTVGETKKQRSNLTLTLSLVLFLFLGTSGMFYCFSDNITVWLSRHATNGHSLSHETLGDAIESENGVVAADDGRCSEIGASFLRKGGHAVDAAVATTLCVGVVNPMASGIGGGSFMIVSSTEDSKAEAFDMRETAPLDASKDMYKNDANAKSVGALSMGVPGELAGLHEAWKRYGRLPWKPLFKPAIELARDGFIVAPYLGRAISTHSTKILKDKGLRNIFSRNGQVLKPGDTCYNRSYYRVRVTDAMAVDVMGYTIHGMPPPSSGTVGFPMVINILDSYRAIHCLEVILLLVMDLGDPEFVNVTEAMNQMLSKPRAEEIRKRILDNTTFPPEYYLSRWSQLRDQGTSHFCIVDGDRNTVSMTTTVNYPFGAGVLSPSTGILLNNEMDDFSVPRSLLIISLLHLLTSLNQTKAIEGELVAVVGGSGGTNIIAAVVQVFLNCFVLKMKPLEAVASARVYHKLIPNVVRYENFTAINGDHIGVTKEIKMFLEEKGHELEEMSSGGAIVQLIVQSFKNQEDKDEEIIELGRKLGKDSIKKPKPFKGLLTAVSDPRKDGKPAAA</sequence>
<reference evidence="5 6" key="1">
    <citation type="submission" date="2020-02" db="EMBL/GenBank/DDBJ databases">
        <authorList>
            <person name="Ma Q."/>
            <person name="Huang Y."/>
            <person name="Song X."/>
            <person name="Pei D."/>
        </authorList>
    </citation>
    <scope>NUCLEOTIDE SEQUENCE [LARGE SCALE GENOMIC DNA]</scope>
    <source>
        <strain evidence="5">Sxm20200214</strain>
        <tissue evidence="5">Leaf</tissue>
    </source>
</reference>
<keyword evidence="4" id="KW-0472">Membrane</keyword>
<keyword evidence="4" id="KW-0812">Transmembrane</keyword>
<dbReference type="InterPro" id="IPR043138">
    <property type="entry name" value="GGT_lsub"/>
</dbReference>
<dbReference type="Gene3D" id="3.60.20.40">
    <property type="match status" value="1"/>
</dbReference>
<dbReference type="GO" id="GO:0036374">
    <property type="term" value="F:glutathione hydrolase activity"/>
    <property type="evidence" value="ECO:0007669"/>
    <property type="project" value="UniProtKB-UniRule"/>
</dbReference>
<keyword evidence="4" id="KW-1133">Transmembrane helix</keyword>
<dbReference type="EMBL" id="JAAMPC010001586">
    <property type="protein sequence ID" value="KAG2240068.1"/>
    <property type="molecule type" value="Genomic_DNA"/>
</dbReference>
<keyword evidence="3" id="KW-0012">Acyltransferase</keyword>
<dbReference type="GO" id="GO:0005886">
    <property type="term" value="C:plasma membrane"/>
    <property type="evidence" value="ECO:0007669"/>
    <property type="project" value="TreeGrafter"/>
</dbReference>
<dbReference type="Proteomes" id="UP000886595">
    <property type="component" value="Unassembled WGS sequence"/>
</dbReference>
<comment type="caution">
    <text evidence="5">The sequence shown here is derived from an EMBL/GenBank/DDBJ whole genome shotgun (WGS) entry which is preliminary data.</text>
</comment>
<dbReference type="SUPFAM" id="SSF56235">
    <property type="entry name" value="N-terminal nucleophile aminohydrolases (Ntn hydrolases)"/>
    <property type="match status" value="1"/>
</dbReference>
<dbReference type="PANTHER" id="PTHR11686:SF58">
    <property type="entry name" value="GLUTATHIONE HYDROLASE"/>
    <property type="match status" value="1"/>
</dbReference>
<protein>
    <recommendedName>
        <fullName evidence="3">Glutathione hydrolase</fullName>
        <ecNumber evidence="3">2.3.2.2</ecNumber>
        <ecNumber evidence="3">3.4.19.13</ecNumber>
    </recommendedName>
    <alternativeName>
        <fullName evidence="3">Gamma-glutamyltransferase</fullName>
    </alternativeName>
    <alternativeName>
        <fullName evidence="3">Gamma-glutamyltranspeptidase</fullName>
    </alternativeName>
</protein>
<evidence type="ECO:0000313" key="6">
    <source>
        <dbReference type="Proteomes" id="UP000886595"/>
    </source>
</evidence>